<dbReference type="Pfam" id="PF01408">
    <property type="entry name" value="GFO_IDH_MocA"/>
    <property type="match status" value="1"/>
</dbReference>
<accession>A0ABN0NYJ6</accession>
<evidence type="ECO:0000313" key="3">
    <source>
        <dbReference type="EMBL" id="ERJ93046.1"/>
    </source>
</evidence>
<proteinExistence type="predicted"/>
<organism evidence="3 4">
    <name type="scientific">Treponema lecithinolyticum ATCC 700332</name>
    <dbReference type="NCBI Taxonomy" id="1321815"/>
    <lineage>
        <taxon>Bacteria</taxon>
        <taxon>Pseudomonadati</taxon>
        <taxon>Spirochaetota</taxon>
        <taxon>Spirochaetia</taxon>
        <taxon>Spirochaetales</taxon>
        <taxon>Treponemataceae</taxon>
        <taxon>Treponema</taxon>
    </lineage>
</organism>
<gene>
    <name evidence="3" type="ORF">HMPREF9193_01268</name>
</gene>
<reference evidence="3 4" key="1">
    <citation type="submission" date="2013-08" db="EMBL/GenBank/DDBJ databases">
        <authorList>
            <person name="Weinstock G."/>
            <person name="Sodergren E."/>
            <person name="Wylie T."/>
            <person name="Fulton L."/>
            <person name="Fulton R."/>
            <person name="Fronick C."/>
            <person name="O'Laughlin M."/>
            <person name="Godfrey J."/>
            <person name="Miner T."/>
            <person name="Herter B."/>
            <person name="Appelbaum E."/>
            <person name="Cordes M."/>
            <person name="Lek S."/>
            <person name="Wollam A."/>
            <person name="Pepin K.H."/>
            <person name="Palsikar V.B."/>
            <person name="Mitreva M."/>
            <person name="Wilson R.K."/>
        </authorList>
    </citation>
    <scope>NUCLEOTIDE SEQUENCE [LARGE SCALE GENOMIC DNA]</scope>
    <source>
        <strain evidence="3 4">ATCC 700332</strain>
    </source>
</reference>
<dbReference type="SUPFAM" id="SSF51735">
    <property type="entry name" value="NAD(P)-binding Rossmann-fold domains"/>
    <property type="match status" value="1"/>
</dbReference>
<dbReference type="EMBL" id="AWVH01000031">
    <property type="protein sequence ID" value="ERJ93046.1"/>
    <property type="molecule type" value="Genomic_DNA"/>
</dbReference>
<dbReference type="PANTHER" id="PTHR43377:SF2">
    <property type="entry name" value="BINDING ROSSMANN FOLD OXIDOREDUCTASE, PUTATIVE (AFU_ORTHOLOGUE AFUA_4G00560)-RELATED"/>
    <property type="match status" value="1"/>
</dbReference>
<dbReference type="Pfam" id="PF22725">
    <property type="entry name" value="GFO_IDH_MocA_C3"/>
    <property type="match status" value="1"/>
</dbReference>
<dbReference type="PANTHER" id="PTHR43377">
    <property type="entry name" value="BILIVERDIN REDUCTASE A"/>
    <property type="match status" value="1"/>
</dbReference>
<evidence type="ECO:0000313" key="4">
    <source>
        <dbReference type="Proteomes" id="UP000016649"/>
    </source>
</evidence>
<keyword evidence="4" id="KW-1185">Reference proteome</keyword>
<comment type="caution">
    <text evidence="3">The sequence shown here is derived from an EMBL/GenBank/DDBJ whole genome shotgun (WGS) entry which is preliminary data.</text>
</comment>
<dbReference type="Gene3D" id="3.40.50.720">
    <property type="entry name" value="NAD(P)-binding Rossmann-like Domain"/>
    <property type="match status" value="1"/>
</dbReference>
<dbReference type="Proteomes" id="UP000016649">
    <property type="component" value="Unassembled WGS sequence"/>
</dbReference>
<evidence type="ECO:0000259" key="2">
    <source>
        <dbReference type="Pfam" id="PF22725"/>
    </source>
</evidence>
<dbReference type="InterPro" id="IPR055170">
    <property type="entry name" value="GFO_IDH_MocA-like_dom"/>
</dbReference>
<dbReference type="RefSeq" id="WP_021687477.1">
    <property type="nucleotide sequence ID" value="NZ_KI260567.1"/>
</dbReference>
<dbReference type="SUPFAM" id="SSF55347">
    <property type="entry name" value="Glyceraldehyde-3-phosphate dehydrogenase-like, C-terminal domain"/>
    <property type="match status" value="1"/>
</dbReference>
<dbReference type="Gene3D" id="3.30.360.10">
    <property type="entry name" value="Dihydrodipicolinate Reductase, domain 2"/>
    <property type="match status" value="1"/>
</dbReference>
<sequence>MSKMLTVALAGLGNRGLGAYGNELCKLNDLVKVTAVADIDPEKIEYAKKLFSLDDSVCFSSAEALLEQPQLADVLFITTQDRQHVAHAIPALHKGYNLVLEKPISPDIGEIRALLQAKRQTGKQVIVCHVLRYTPFYNTIKDLLDNGAVGTVMNIQAIENVGYYHHAHSFVRGNWRRSDGTSPMILQKCCHDFDIFLWLTGKTPQRVSSFGSLSYFTEKNAPQGAPLYCMDGCKAKQACLFDAEKIYLTNSGTGFLQGNHGWPNDVVAFNPTEQKLRDNLKRGPYGRCVFQCDNTVVDHQVVNVELSENTLINFTMSAFSPEVTRVTRIMGTTGCILADTETDTITVLPFGKQAYQAKIDSLAGNSGHGGGDGGLVREAVDYFLNPGQKSIRLSSLEVSVGSHLIALAAETSRLENGRVIDIEA</sequence>
<evidence type="ECO:0000259" key="1">
    <source>
        <dbReference type="Pfam" id="PF01408"/>
    </source>
</evidence>
<dbReference type="InterPro" id="IPR000683">
    <property type="entry name" value="Gfo/Idh/MocA-like_OxRdtase_N"/>
</dbReference>
<name>A0ABN0NYJ6_TRELE</name>
<feature type="domain" description="Gfo/Idh/MocA-like oxidoreductase N-terminal" evidence="1">
    <location>
        <begin position="6"/>
        <end position="128"/>
    </location>
</feature>
<dbReference type="InterPro" id="IPR036291">
    <property type="entry name" value="NAD(P)-bd_dom_sf"/>
</dbReference>
<feature type="domain" description="GFO/IDH/MocA-like oxidoreductase" evidence="2">
    <location>
        <begin position="137"/>
        <end position="212"/>
    </location>
</feature>
<protein>
    <submittedName>
        <fullName evidence="3">Oxidoreductase, NAD-binding domain protein</fullName>
    </submittedName>
</protein>
<dbReference type="InterPro" id="IPR051450">
    <property type="entry name" value="Gfo/Idh/MocA_Oxidoreductases"/>
</dbReference>